<keyword evidence="2" id="KW-0732">Signal</keyword>
<dbReference type="PROSITE" id="PS51257">
    <property type="entry name" value="PROKAR_LIPOPROTEIN"/>
    <property type="match status" value="1"/>
</dbReference>
<dbReference type="EMBL" id="CP101914">
    <property type="protein sequence ID" value="UUI05208.1"/>
    <property type="molecule type" value="Genomic_DNA"/>
</dbReference>
<reference evidence="3" key="1">
    <citation type="submission" date="2022-07" db="EMBL/GenBank/DDBJ databases">
        <title>FELIX.</title>
        <authorList>
            <person name="Wan K.H."/>
            <person name="Park S."/>
            <person name="Lawrence Q."/>
            <person name="Eichenberger J.P."/>
            <person name="Booth B.W."/>
            <person name="Piaggio A.J."/>
            <person name="Chandler J.C."/>
            <person name="Franklin A.B."/>
            <person name="Celniker S.E."/>
        </authorList>
    </citation>
    <scope>NUCLEOTIDE SEQUENCE</scope>
    <source>
        <strain evidence="3">QA-1986 374</strain>
    </source>
</reference>
<feature type="signal peptide" evidence="2">
    <location>
        <begin position="1"/>
        <end position="20"/>
    </location>
</feature>
<name>A0ABY5JXT8_9BACI</name>
<protein>
    <submittedName>
        <fullName evidence="3">DUF5068 domain-containing protein</fullName>
    </submittedName>
</protein>
<accession>A0ABY5JXT8</accession>
<sequence length="456" mass="51732">MYKKMLYVLLAAVFVIALTACGSSDEDDAADAEEQETNQEENETEEESDEESEEPEQLEEEMENEEASSDEADAEQESEEEADEEEQQQTESSNAEFDELIEAMEEETEGTATVLFENNEPQSHEMEDVTVTLDAYQLVELKDFHNRFSIPFDDQTDGGVILTEFTVENDSDQDLYYSTLFYLHYFGGSEAAGPNLDLIPRDVELTQILSPSDDDRLLEGGESYHGYLAYPIGEEQLEEILEEDGNVTIDIETPYTEEDEFSEEYRIGERGELTLSLDEENVEERAEVESQGFYQDSISVDNMGGKEMIEQEDGIGESDELGDVTITLDGYQFVDFTPNQYEEDRFTDPDNLVAATIKFEIDNQGDEEIGLNSLTTKLTVNDGSQYLLSEGMLVPYDINDHIEPGEQGELLQTFLLDKEMYEKIWIDKSMEIEIGPMRNADAEDISKGHEITFDLK</sequence>
<dbReference type="RefSeq" id="WP_256710095.1">
    <property type="nucleotide sequence ID" value="NZ_CP101914.1"/>
</dbReference>
<dbReference type="Pfam" id="PF16781">
    <property type="entry name" value="DUF5068"/>
    <property type="match status" value="1"/>
</dbReference>
<dbReference type="InterPro" id="IPR031888">
    <property type="entry name" value="DUF5068"/>
</dbReference>
<dbReference type="Proteomes" id="UP001059773">
    <property type="component" value="Chromosome"/>
</dbReference>
<gene>
    <name evidence="3" type="ORF">NP439_11430</name>
</gene>
<keyword evidence="4" id="KW-1185">Reference proteome</keyword>
<evidence type="ECO:0000256" key="1">
    <source>
        <dbReference type="SAM" id="MobiDB-lite"/>
    </source>
</evidence>
<dbReference type="Gene3D" id="2.60.40.4170">
    <property type="match status" value="1"/>
</dbReference>
<feature type="chain" id="PRO_5047233590" evidence="2">
    <location>
        <begin position="21"/>
        <end position="456"/>
    </location>
</feature>
<feature type="region of interest" description="Disordered" evidence="1">
    <location>
        <begin position="24"/>
        <end position="94"/>
    </location>
</feature>
<evidence type="ECO:0000256" key="2">
    <source>
        <dbReference type="SAM" id="SignalP"/>
    </source>
</evidence>
<organism evidence="3 4">
    <name type="scientific">Oceanobacillus jeddahense</name>
    <dbReference type="NCBI Taxonomy" id="1462527"/>
    <lineage>
        <taxon>Bacteria</taxon>
        <taxon>Bacillati</taxon>
        <taxon>Bacillota</taxon>
        <taxon>Bacilli</taxon>
        <taxon>Bacillales</taxon>
        <taxon>Bacillaceae</taxon>
        <taxon>Oceanobacillus</taxon>
    </lineage>
</organism>
<evidence type="ECO:0000313" key="4">
    <source>
        <dbReference type="Proteomes" id="UP001059773"/>
    </source>
</evidence>
<proteinExistence type="predicted"/>
<evidence type="ECO:0000313" key="3">
    <source>
        <dbReference type="EMBL" id="UUI05208.1"/>
    </source>
</evidence>
<feature type="compositionally biased region" description="Acidic residues" evidence="1">
    <location>
        <begin position="24"/>
        <end position="88"/>
    </location>
</feature>